<proteinExistence type="predicted"/>
<keyword evidence="2" id="KW-1185">Reference proteome</keyword>
<comment type="caution">
    <text evidence="1">The sequence shown here is derived from an EMBL/GenBank/DDBJ whole genome shotgun (WGS) entry which is preliminary data.</text>
</comment>
<accession>A0AAW0F9Q4</accession>
<dbReference type="AlphaFoldDB" id="A0AAW0F9Q4"/>
<evidence type="ECO:0000313" key="2">
    <source>
        <dbReference type="Proteomes" id="UP001385951"/>
    </source>
</evidence>
<reference evidence="1 2" key="1">
    <citation type="submission" date="2022-09" db="EMBL/GenBank/DDBJ databases">
        <authorList>
            <person name="Palmer J.M."/>
        </authorList>
    </citation>
    <scope>NUCLEOTIDE SEQUENCE [LARGE SCALE GENOMIC DNA]</scope>
    <source>
        <strain evidence="1 2">DSM 7382</strain>
    </source>
</reference>
<gene>
    <name evidence="1" type="ORF">QCA50_019305</name>
</gene>
<evidence type="ECO:0000313" key="1">
    <source>
        <dbReference type="EMBL" id="KAK7677753.1"/>
    </source>
</evidence>
<dbReference type="Proteomes" id="UP001385951">
    <property type="component" value="Unassembled WGS sequence"/>
</dbReference>
<name>A0AAW0F9Q4_9APHY</name>
<dbReference type="EMBL" id="JASBNA010000083">
    <property type="protein sequence ID" value="KAK7677753.1"/>
    <property type="molecule type" value="Genomic_DNA"/>
</dbReference>
<organism evidence="1 2">
    <name type="scientific">Cerrena zonata</name>
    <dbReference type="NCBI Taxonomy" id="2478898"/>
    <lineage>
        <taxon>Eukaryota</taxon>
        <taxon>Fungi</taxon>
        <taxon>Dikarya</taxon>
        <taxon>Basidiomycota</taxon>
        <taxon>Agaricomycotina</taxon>
        <taxon>Agaricomycetes</taxon>
        <taxon>Polyporales</taxon>
        <taxon>Cerrenaceae</taxon>
        <taxon>Cerrena</taxon>
    </lineage>
</organism>
<sequence length="161" mass="17698">MNELQHISEKDHGPVLVTLNPPFEPKTDLVAGRYKYEHPVLDSAAISAQKKMKTIQHVRGISFAGAWLKYGFHEDGFTSGLHAAVGIVQGDSNLAGTIRPPFEISPADREPEVPHVATLFDLLEGTGLRVCLAYSLSFCLSVVRWAFCTFLGLDLSHVDRP</sequence>
<protein>
    <submittedName>
        <fullName evidence="1">Uncharacterized protein</fullName>
    </submittedName>
</protein>